<dbReference type="RefSeq" id="XP_024776237.1">
    <property type="nucleotide sequence ID" value="XM_024915846.1"/>
</dbReference>
<reference evidence="1 2" key="1">
    <citation type="submission" date="2016-07" db="EMBL/GenBank/DDBJ databases">
        <title>Multiple horizontal gene transfer events from other fungi enriched the ability of initially mycotrophic Trichoderma (Ascomycota) to feed on dead plant biomass.</title>
        <authorList>
            <consortium name="DOE Joint Genome Institute"/>
            <person name="Aerts A."/>
            <person name="Atanasova L."/>
            <person name="Chenthamara K."/>
            <person name="Zhang J."/>
            <person name="Grujic M."/>
            <person name="Henrissat B."/>
            <person name="Kuo A."/>
            <person name="Salamov A."/>
            <person name="Lipzen A."/>
            <person name="Labutti K."/>
            <person name="Barry K."/>
            <person name="Miao Y."/>
            <person name="Rahimi M.J."/>
            <person name="Shen Q."/>
            <person name="Grigoriev I.V."/>
            <person name="Kubicek C.P."/>
            <person name="Druzhinina I.S."/>
        </authorList>
    </citation>
    <scope>NUCLEOTIDE SEQUENCE [LARGE SCALE GENOMIC DNA]</scope>
    <source>
        <strain evidence="1 2">CBS 226.95</strain>
    </source>
</reference>
<proteinExistence type="predicted"/>
<evidence type="ECO:0000313" key="2">
    <source>
        <dbReference type="Proteomes" id="UP000241690"/>
    </source>
</evidence>
<sequence length="153" mass="16731">MCVPQLAGATDIGGSEGLEQDTYSNMSRAYYYSSTGGITGSTDIGMAQRCAQPGIAGTPYWKMRSDDAESHCAEKQQSNCPRAMCLNALIRSDYEQDGEVFFQKVQNIQCRIFTPTTGCFATRHFDDDYQLAIGSRLALTLAIKGISNTTQRA</sequence>
<dbReference type="AlphaFoldDB" id="A0A2T4AHJ0"/>
<name>A0A2T4AHJ0_TRIHA</name>
<evidence type="ECO:0000313" key="1">
    <source>
        <dbReference type="EMBL" id="PTB56560.1"/>
    </source>
</evidence>
<keyword evidence="2" id="KW-1185">Reference proteome</keyword>
<protein>
    <submittedName>
        <fullName evidence="1">Uncharacterized protein</fullName>
    </submittedName>
</protein>
<accession>A0A2T4AHJ0</accession>
<dbReference type="EMBL" id="KZ679678">
    <property type="protein sequence ID" value="PTB56560.1"/>
    <property type="molecule type" value="Genomic_DNA"/>
</dbReference>
<dbReference type="Proteomes" id="UP000241690">
    <property type="component" value="Unassembled WGS sequence"/>
</dbReference>
<organism evidence="1 2">
    <name type="scientific">Trichoderma harzianum CBS 226.95</name>
    <dbReference type="NCBI Taxonomy" id="983964"/>
    <lineage>
        <taxon>Eukaryota</taxon>
        <taxon>Fungi</taxon>
        <taxon>Dikarya</taxon>
        <taxon>Ascomycota</taxon>
        <taxon>Pezizomycotina</taxon>
        <taxon>Sordariomycetes</taxon>
        <taxon>Hypocreomycetidae</taxon>
        <taxon>Hypocreales</taxon>
        <taxon>Hypocreaceae</taxon>
        <taxon>Trichoderma</taxon>
    </lineage>
</organism>
<dbReference type="GeneID" id="36624415"/>
<gene>
    <name evidence="1" type="ORF">M431DRAFT_480231</name>
</gene>